<comment type="caution">
    <text evidence="2">The sequence shown here is derived from an EMBL/GenBank/DDBJ whole genome shotgun (WGS) entry which is preliminary data.</text>
</comment>
<accession>A0A834XC71</accession>
<dbReference type="Proteomes" id="UP000634136">
    <property type="component" value="Unassembled WGS sequence"/>
</dbReference>
<proteinExistence type="predicted"/>
<gene>
    <name evidence="2" type="ORF">G2W53_004075</name>
</gene>
<organism evidence="2 3">
    <name type="scientific">Senna tora</name>
    <dbReference type="NCBI Taxonomy" id="362788"/>
    <lineage>
        <taxon>Eukaryota</taxon>
        <taxon>Viridiplantae</taxon>
        <taxon>Streptophyta</taxon>
        <taxon>Embryophyta</taxon>
        <taxon>Tracheophyta</taxon>
        <taxon>Spermatophyta</taxon>
        <taxon>Magnoliopsida</taxon>
        <taxon>eudicotyledons</taxon>
        <taxon>Gunneridae</taxon>
        <taxon>Pentapetalae</taxon>
        <taxon>rosids</taxon>
        <taxon>fabids</taxon>
        <taxon>Fabales</taxon>
        <taxon>Fabaceae</taxon>
        <taxon>Caesalpinioideae</taxon>
        <taxon>Cassia clade</taxon>
        <taxon>Senna</taxon>
    </lineage>
</organism>
<keyword evidence="3" id="KW-1185">Reference proteome</keyword>
<sequence length="93" mass="10000">MEKAKDSRNSPLSIKLRENHKDAEKSLIRFVVLLISVGGGSATVPPTIRTAFAAPLSLSASSFTNLSQSNPSLGSHSLFSSHSISRSEEEWVC</sequence>
<dbReference type="AlphaFoldDB" id="A0A834XC71"/>
<feature type="compositionally biased region" description="Low complexity" evidence="1">
    <location>
        <begin position="68"/>
        <end position="84"/>
    </location>
</feature>
<evidence type="ECO:0000313" key="2">
    <source>
        <dbReference type="EMBL" id="KAF7841777.1"/>
    </source>
</evidence>
<name>A0A834XC71_9FABA</name>
<reference evidence="2" key="1">
    <citation type="submission" date="2020-09" db="EMBL/GenBank/DDBJ databases">
        <title>Genome-Enabled Discovery of Anthraquinone Biosynthesis in Senna tora.</title>
        <authorList>
            <person name="Kang S.-H."/>
            <person name="Pandey R.P."/>
            <person name="Lee C.-M."/>
            <person name="Sim J.-S."/>
            <person name="Jeong J.-T."/>
            <person name="Choi B.-S."/>
            <person name="Jung M."/>
            <person name="Ginzburg D."/>
            <person name="Zhao K."/>
            <person name="Won S.Y."/>
            <person name="Oh T.-J."/>
            <person name="Yu Y."/>
            <person name="Kim N.-H."/>
            <person name="Lee O.R."/>
            <person name="Lee T.-H."/>
            <person name="Bashyal P."/>
            <person name="Kim T.-S."/>
            <person name="Lee W.-H."/>
            <person name="Kawkins C."/>
            <person name="Kim C.-K."/>
            <person name="Kim J.S."/>
            <person name="Ahn B.O."/>
            <person name="Rhee S.Y."/>
            <person name="Sohng J.K."/>
        </authorList>
    </citation>
    <scope>NUCLEOTIDE SEQUENCE</scope>
    <source>
        <tissue evidence="2">Leaf</tissue>
    </source>
</reference>
<protein>
    <submittedName>
        <fullName evidence="2">Uncharacterized protein</fullName>
    </submittedName>
</protein>
<evidence type="ECO:0000313" key="3">
    <source>
        <dbReference type="Proteomes" id="UP000634136"/>
    </source>
</evidence>
<dbReference type="EMBL" id="JAAIUW010000002">
    <property type="protein sequence ID" value="KAF7841777.1"/>
    <property type="molecule type" value="Genomic_DNA"/>
</dbReference>
<evidence type="ECO:0000256" key="1">
    <source>
        <dbReference type="SAM" id="MobiDB-lite"/>
    </source>
</evidence>
<feature type="region of interest" description="Disordered" evidence="1">
    <location>
        <begin position="68"/>
        <end position="93"/>
    </location>
</feature>